<dbReference type="RefSeq" id="WP_262898740.1">
    <property type="nucleotide sequence ID" value="NZ_JAHESC010000032.1"/>
</dbReference>
<accession>A0AAP2DBE1</accession>
<dbReference type="Proteomes" id="UP001319180">
    <property type="component" value="Unassembled WGS sequence"/>
</dbReference>
<evidence type="ECO:0000313" key="7">
    <source>
        <dbReference type="Proteomes" id="UP001319180"/>
    </source>
</evidence>
<gene>
    <name evidence="6" type="ORF">KK078_19980</name>
</gene>
<dbReference type="AlphaFoldDB" id="A0AAP2DBE1"/>
<evidence type="ECO:0000256" key="3">
    <source>
        <dbReference type="ARBA" id="ARBA00022578"/>
    </source>
</evidence>
<protein>
    <submittedName>
        <fullName evidence="6">Transposase</fullName>
    </submittedName>
</protein>
<comment type="caution">
    <text evidence="6">The sequence shown here is derived from an EMBL/GenBank/DDBJ whole genome shotgun (WGS) entry which is preliminary data.</text>
</comment>
<evidence type="ECO:0000313" key="6">
    <source>
        <dbReference type="EMBL" id="MBT1688858.1"/>
    </source>
</evidence>
<keyword evidence="7" id="KW-1185">Reference proteome</keyword>
<dbReference type="Pfam" id="PF00872">
    <property type="entry name" value="Transposase_mut"/>
    <property type="match status" value="1"/>
</dbReference>
<evidence type="ECO:0000256" key="5">
    <source>
        <dbReference type="ARBA" id="ARBA00023172"/>
    </source>
</evidence>
<comment type="similarity">
    <text evidence="2">Belongs to the transposase mutator family.</text>
</comment>
<keyword evidence="5" id="KW-0233">DNA recombination</keyword>
<dbReference type="EMBL" id="JAHESC010000032">
    <property type="protein sequence ID" value="MBT1688858.1"/>
    <property type="molecule type" value="Genomic_DNA"/>
</dbReference>
<evidence type="ECO:0000256" key="1">
    <source>
        <dbReference type="ARBA" id="ARBA00002190"/>
    </source>
</evidence>
<evidence type="ECO:0000256" key="4">
    <source>
        <dbReference type="ARBA" id="ARBA00023125"/>
    </source>
</evidence>
<evidence type="ECO:0000256" key="2">
    <source>
        <dbReference type="ARBA" id="ARBA00010961"/>
    </source>
</evidence>
<dbReference type="GO" id="GO:0004803">
    <property type="term" value="F:transposase activity"/>
    <property type="evidence" value="ECO:0007669"/>
    <property type="project" value="InterPro"/>
</dbReference>
<comment type="function">
    <text evidence="1">Required for the transposition of the insertion element.</text>
</comment>
<organism evidence="6 7">
    <name type="scientific">Dawidia soli</name>
    <dbReference type="NCBI Taxonomy" id="2782352"/>
    <lineage>
        <taxon>Bacteria</taxon>
        <taxon>Pseudomonadati</taxon>
        <taxon>Bacteroidota</taxon>
        <taxon>Cytophagia</taxon>
        <taxon>Cytophagales</taxon>
        <taxon>Chryseotaleaceae</taxon>
        <taxon>Dawidia</taxon>
    </lineage>
</organism>
<dbReference type="GO" id="GO:0003677">
    <property type="term" value="F:DNA binding"/>
    <property type="evidence" value="ECO:0007669"/>
    <property type="project" value="UniProtKB-KW"/>
</dbReference>
<sequence>MEKNAACSILRLNGKIRKYTKIKMSFPNDASVIKSVFLALREITRKWTMPIRNWNLVVNQFINIFGERCKI</sequence>
<keyword evidence="3" id="KW-0815">Transposition</keyword>
<dbReference type="GO" id="GO:0006313">
    <property type="term" value="P:DNA transposition"/>
    <property type="evidence" value="ECO:0007669"/>
    <property type="project" value="InterPro"/>
</dbReference>
<reference evidence="6 7" key="1">
    <citation type="submission" date="2021-05" db="EMBL/GenBank/DDBJ databases">
        <title>A Polyphasic approach of four new species of the genus Ohtaekwangia: Ohtaekwangia histidinii sp. nov., Ohtaekwangia cretensis sp. nov., Ohtaekwangia indiensis sp. nov., Ohtaekwangia reichenbachii sp. nov. from diverse environment.</title>
        <authorList>
            <person name="Octaviana S."/>
        </authorList>
    </citation>
    <scope>NUCLEOTIDE SEQUENCE [LARGE SCALE GENOMIC DNA]</scope>
    <source>
        <strain evidence="6 7">PWU37</strain>
    </source>
</reference>
<dbReference type="InterPro" id="IPR001207">
    <property type="entry name" value="Transposase_mutator"/>
</dbReference>
<keyword evidence="4" id="KW-0238">DNA-binding</keyword>
<name>A0AAP2DBE1_9BACT</name>
<proteinExistence type="inferred from homology"/>